<dbReference type="Proteomes" id="UP000046090">
    <property type="component" value="Unassembled WGS sequence"/>
</dbReference>
<evidence type="ECO:0000313" key="2">
    <source>
        <dbReference type="EMBL" id="CRI34034.1"/>
    </source>
</evidence>
<accession>A0A0K2Y8L4</accession>
<feature type="region of interest" description="Disordered" evidence="1">
    <location>
        <begin position="1"/>
        <end position="67"/>
    </location>
</feature>
<dbReference type="AlphaFoldDB" id="A0A0K2Y8L4"/>
<evidence type="ECO:0000313" key="3">
    <source>
        <dbReference type="Proteomes" id="UP000046090"/>
    </source>
</evidence>
<name>A0A0K2Y8L4_HELHE</name>
<proteinExistence type="predicted"/>
<keyword evidence="3" id="KW-1185">Reference proteome</keyword>
<protein>
    <submittedName>
        <fullName evidence="2">Uncharacterized protein</fullName>
    </submittedName>
</protein>
<feature type="compositionally biased region" description="Polar residues" evidence="1">
    <location>
        <begin position="22"/>
        <end position="35"/>
    </location>
</feature>
<dbReference type="EMBL" id="CDMK01000001">
    <property type="protein sequence ID" value="CRI34034.1"/>
    <property type="molecule type" value="Genomic_DNA"/>
</dbReference>
<feature type="compositionally biased region" description="Basic residues" evidence="1">
    <location>
        <begin position="37"/>
        <end position="49"/>
    </location>
</feature>
<gene>
    <name evidence="2" type="ORF">HHE01_17200</name>
</gene>
<sequence>MLYSILSKQPQKHLQIAPPSPKLQSPQTNTSNPNSIHHPKALKTPKPQHPKTNPQCPASKKSFLSCF</sequence>
<reference evidence="3" key="1">
    <citation type="submission" date="2014-12" db="EMBL/GenBank/DDBJ databases">
        <authorList>
            <person name="Smet A."/>
        </authorList>
    </citation>
    <scope>NUCLEOTIDE SEQUENCE [LARGE SCALE GENOMIC DNA]</scope>
</reference>
<organism evidence="2 3">
    <name type="scientific">Helicobacter heilmannii</name>
    <dbReference type="NCBI Taxonomy" id="35817"/>
    <lineage>
        <taxon>Bacteria</taxon>
        <taxon>Pseudomonadati</taxon>
        <taxon>Campylobacterota</taxon>
        <taxon>Epsilonproteobacteria</taxon>
        <taxon>Campylobacterales</taxon>
        <taxon>Helicobacteraceae</taxon>
        <taxon>Helicobacter</taxon>
    </lineage>
</organism>
<evidence type="ECO:0000256" key="1">
    <source>
        <dbReference type="SAM" id="MobiDB-lite"/>
    </source>
</evidence>